<feature type="region of interest" description="Disordered" evidence="16">
    <location>
        <begin position="302"/>
        <end position="335"/>
    </location>
</feature>
<proteinExistence type="inferred from homology"/>
<dbReference type="EMBL" id="VAHF01000011">
    <property type="protein sequence ID" value="TXG50313.1"/>
    <property type="molecule type" value="Genomic_DNA"/>
</dbReference>
<comment type="subunit">
    <text evidence="8">Interacts with MAEA and WDR26, components of the CTLH complex that contains GID4, RANBP9 and/or RANBP10, MKLN1, MAEA, RMND5A (or alternatively its paralog RMND5B), GID8, ARMC8, WDR26 and YPEL5.</text>
</comment>
<keyword evidence="19" id="KW-1185">Reference proteome</keyword>
<dbReference type="Gene3D" id="3.10.110.10">
    <property type="entry name" value="Ubiquitin Conjugating Enzyme"/>
    <property type="match status" value="1"/>
</dbReference>
<dbReference type="PROSITE" id="PS00183">
    <property type="entry name" value="UBC_1"/>
    <property type="match status" value="1"/>
</dbReference>
<evidence type="ECO:0000256" key="10">
    <source>
        <dbReference type="ARBA" id="ARBA00076312"/>
    </source>
</evidence>
<dbReference type="Proteomes" id="UP000323000">
    <property type="component" value="Chromosome 11"/>
</dbReference>
<comment type="function">
    <text evidence="7">Accepts ubiquitin from the E1 complex and catalyzes its covalent attachment to other proteins. E2 ubiquitin conjugating enzyme that transfers ubiquitin to MAEA, a core component of the CTLH E3 ubiquitin-protein ligase complex. In vitro catalyzes 'Lys-11'- and 'Lys-48'-linked polyubiquitination. Capable, in vitro, to ubiquitinate histone H2A.</text>
</comment>
<keyword evidence="1" id="KW-0808">Transferase</keyword>
<evidence type="ECO:0000256" key="16">
    <source>
        <dbReference type="SAM" id="MobiDB-lite"/>
    </source>
</evidence>
<dbReference type="PROSITE" id="PS50127">
    <property type="entry name" value="UBC_2"/>
    <property type="match status" value="1"/>
</dbReference>
<keyword evidence="6" id="KW-0007">Acetylation</keyword>
<evidence type="ECO:0000256" key="3">
    <source>
        <dbReference type="ARBA" id="ARBA00022786"/>
    </source>
</evidence>
<dbReference type="FunFam" id="3.10.110.10:FF:000078">
    <property type="entry name" value="ubiquitin-conjugating enzyme E2 H isoform X2"/>
    <property type="match status" value="1"/>
</dbReference>
<dbReference type="InterPro" id="IPR016135">
    <property type="entry name" value="UBQ-conjugating_enzyme/RWD"/>
</dbReference>
<dbReference type="PANTHER" id="PTHR24068">
    <property type="entry name" value="UBIQUITIN-CONJUGATING ENZYME E2"/>
    <property type="match status" value="1"/>
</dbReference>
<gene>
    <name evidence="18" type="ORF">EZV62_022837</name>
</gene>
<evidence type="ECO:0000256" key="2">
    <source>
        <dbReference type="ARBA" id="ARBA00022741"/>
    </source>
</evidence>
<dbReference type="GO" id="GO:0004842">
    <property type="term" value="F:ubiquitin-protein transferase activity"/>
    <property type="evidence" value="ECO:0007669"/>
    <property type="project" value="UniProtKB-ARBA"/>
</dbReference>
<evidence type="ECO:0000256" key="1">
    <source>
        <dbReference type="ARBA" id="ARBA00022679"/>
    </source>
</evidence>
<feature type="domain" description="UBC core" evidence="17">
    <location>
        <begin position="146"/>
        <end position="299"/>
    </location>
</feature>
<feature type="active site" description="Glycyl thioester intermediate" evidence="14">
    <location>
        <position position="236"/>
    </location>
</feature>
<evidence type="ECO:0000256" key="4">
    <source>
        <dbReference type="ARBA" id="ARBA00022840"/>
    </source>
</evidence>
<comment type="similarity">
    <text evidence="15">Belongs to the ubiquitin-conjugating enzyme family.</text>
</comment>
<evidence type="ECO:0000256" key="13">
    <source>
        <dbReference type="ARBA" id="ARBA00082119"/>
    </source>
</evidence>
<comment type="caution">
    <text evidence="18">The sequence shown here is derived from an EMBL/GenBank/DDBJ whole genome shotgun (WGS) entry which is preliminary data.</text>
</comment>
<evidence type="ECO:0000256" key="12">
    <source>
        <dbReference type="ARBA" id="ARBA00078369"/>
    </source>
</evidence>
<dbReference type="GO" id="GO:0005524">
    <property type="term" value="F:ATP binding"/>
    <property type="evidence" value="ECO:0007669"/>
    <property type="project" value="UniProtKB-UniRule"/>
</dbReference>
<dbReference type="InterPro" id="IPR023313">
    <property type="entry name" value="UBQ-conjugating_AS"/>
</dbReference>
<name>A0A5C7H066_9ROSI</name>
<dbReference type="AlphaFoldDB" id="A0A5C7H066"/>
<keyword evidence="5" id="KW-0832">Ubl conjugation</keyword>
<evidence type="ECO:0000256" key="11">
    <source>
        <dbReference type="ARBA" id="ARBA00077502"/>
    </source>
</evidence>
<protein>
    <recommendedName>
        <fullName evidence="9">Ubiquitin-conjugating enzyme E2 H</fullName>
    </recommendedName>
    <alternativeName>
        <fullName evidence="12">(E3-independent) E2 ubiquitin-conjugating enzyme H</fullName>
    </alternativeName>
    <alternativeName>
        <fullName evidence="10">E2 ubiquitin-conjugating enzyme H</fullName>
    </alternativeName>
    <alternativeName>
        <fullName evidence="13">Ubiquitin carrier protein H</fullName>
    </alternativeName>
    <alternativeName>
        <fullName evidence="11">Ubiquitin-protein ligase H</fullName>
    </alternativeName>
</protein>
<dbReference type="InterPro" id="IPR000608">
    <property type="entry name" value="UBC"/>
</dbReference>
<dbReference type="SUPFAM" id="SSF54495">
    <property type="entry name" value="UBC-like"/>
    <property type="match status" value="1"/>
</dbReference>
<keyword evidence="3 15" id="KW-0833">Ubl conjugation pathway</keyword>
<dbReference type="Pfam" id="PF00179">
    <property type="entry name" value="UQ_con"/>
    <property type="match status" value="1"/>
</dbReference>
<evidence type="ECO:0000256" key="15">
    <source>
        <dbReference type="RuleBase" id="RU362109"/>
    </source>
</evidence>
<keyword evidence="2 15" id="KW-0547">Nucleotide-binding</keyword>
<reference evidence="19" key="1">
    <citation type="journal article" date="2019" name="Gigascience">
        <title>De novo genome assembly of the endangered Acer yangbiense, a plant species with extremely small populations endemic to Yunnan Province, China.</title>
        <authorList>
            <person name="Yang J."/>
            <person name="Wariss H.M."/>
            <person name="Tao L."/>
            <person name="Zhang R."/>
            <person name="Yun Q."/>
            <person name="Hollingsworth P."/>
            <person name="Dao Z."/>
            <person name="Luo G."/>
            <person name="Guo H."/>
            <person name="Ma Y."/>
            <person name="Sun W."/>
        </authorList>
    </citation>
    <scope>NUCLEOTIDE SEQUENCE [LARGE SCALE GENOMIC DNA]</scope>
    <source>
        <strain evidence="19">cv. Malutang</strain>
    </source>
</reference>
<organism evidence="18 19">
    <name type="scientific">Acer yangbiense</name>
    <dbReference type="NCBI Taxonomy" id="1000413"/>
    <lineage>
        <taxon>Eukaryota</taxon>
        <taxon>Viridiplantae</taxon>
        <taxon>Streptophyta</taxon>
        <taxon>Embryophyta</taxon>
        <taxon>Tracheophyta</taxon>
        <taxon>Spermatophyta</taxon>
        <taxon>Magnoliopsida</taxon>
        <taxon>eudicotyledons</taxon>
        <taxon>Gunneridae</taxon>
        <taxon>Pentapetalae</taxon>
        <taxon>rosids</taxon>
        <taxon>malvids</taxon>
        <taxon>Sapindales</taxon>
        <taxon>Sapindaceae</taxon>
        <taxon>Hippocastanoideae</taxon>
        <taxon>Acereae</taxon>
        <taxon>Acer</taxon>
    </lineage>
</organism>
<evidence type="ECO:0000256" key="9">
    <source>
        <dbReference type="ARBA" id="ARBA00072436"/>
    </source>
</evidence>
<evidence type="ECO:0000259" key="17">
    <source>
        <dbReference type="PROSITE" id="PS50127"/>
    </source>
</evidence>
<evidence type="ECO:0000256" key="7">
    <source>
        <dbReference type="ARBA" id="ARBA00060202"/>
    </source>
</evidence>
<evidence type="ECO:0000313" key="18">
    <source>
        <dbReference type="EMBL" id="TXG50313.1"/>
    </source>
</evidence>
<accession>A0A5C7H066</accession>
<sequence>MGSGSGSRSTDACYGNRRKMVEDENQKAKRIVEMKVEKLRRNIPGGEMLIDHDQLLVHTADYILFLKNQLHGSKTVGDIVPVLQLEPSAIAIRVVIWINMSSPSKRRDMDVMKLMMSDYNVETINDGLNEFNVEFHGPKESIVFFSGAFTLYQCFLSFVLMDKNMICTSVSVSVHTHSLAHCALRLNLRIILGLYEGGVWKIRVELPDAYPYKSPSIGFVNKIYHPNVDEMSGSVCLDVINQSWSPMFDLLNIFEVFLPQLLLYPNPSDPLNGDAASLMMKDRKQYDQKVKEYCERYAKKEDITNSAAEDSSGDEDISDKESESSDDDIAGHADP</sequence>
<evidence type="ECO:0000256" key="5">
    <source>
        <dbReference type="ARBA" id="ARBA00022843"/>
    </source>
</evidence>
<dbReference type="OrthoDB" id="269518at2759"/>
<keyword evidence="4 15" id="KW-0067">ATP-binding</keyword>
<dbReference type="SMART" id="SM00212">
    <property type="entry name" value="UBCc"/>
    <property type="match status" value="1"/>
</dbReference>
<evidence type="ECO:0000256" key="8">
    <source>
        <dbReference type="ARBA" id="ARBA00063081"/>
    </source>
</evidence>
<evidence type="ECO:0000256" key="6">
    <source>
        <dbReference type="ARBA" id="ARBA00022990"/>
    </source>
</evidence>
<feature type="compositionally biased region" description="Basic and acidic residues" evidence="16">
    <location>
        <begin position="319"/>
        <end position="335"/>
    </location>
</feature>
<evidence type="ECO:0000256" key="14">
    <source>
        <dbReference type="PROSITE-ProRule" id="PRU10133"/>
    </source>
</evidence>
<evidence type="ECO:0000313" key="19">
    <source>
        <dbReference type="Proteomes" id="UP000323000"/>
    </source>
</evidence>
<dbReference type="CDD" id="cd23797">
    <property type="entry name" value="UBCc_UBE2H"/>
    <property type="match status" value="1"/>
</dbReference>